<dbReference type="RefSeq" id="WP_163455720.1">
    <property type="nucleotide sequence ID" value="NZ_JAAGOH010000001.1"/>
</dbReference>
<organism evidence="6 7">
    <name type="scientific">Ideonella livida</name>
    <dbReference type="NCBI Taxonomy" id="2707176"/>
    <lineage>
        <taxon>Bacteria</taxon>
        <taxon>Pseudomonadati</taxon>
        <taxon>Pseudomonadota</taxon>
        <taxon>Betaproteobacteria</taxon>
        <taxon>Burkholderiales</taxon>
        <taxon>Sphaerotilaceae</taxon>
        <taxon>Ideonella</taxon>
    </lineage>
</organism>
<feature type="domain" description="Secretin/TonB short N-terminal" evidence="5">
    <location>
        <begin position="115"/>
        <end position="163"/>
    </location>
</feature>
<keyword evidence="2" id="KW-0472">Membrane</keyword>
<protein>
    <submittedName>
        <fullName evidence="6">General secretion pathway protein GspD</fullName>
    </submittedName>
</protein>
<feature type="region of interest" description="Disordered" evidence="4">
    <location>
        <begin position="576"/>
        <end position="613"/>
    </location>
</feature>
<accession>A0A7C9PEN3</accession>
<dbReference type="GO" id="GO:0019867">
    <property type="term" value="C:outer membrane"/>
    <property type="evidence" value="ECO:0007669"/>
    <property type="project" value="InterPro"/>
</dbReference>
<dbReference type="PANTHER" id="PTHR30332:SF17">
    <property type="entry name" value="TYPE IV PILIATION SYSTEM PROTEIN DR_0774-RELATED"/>
    <property type="match status" value="1"/>
</dbReference>
<dbReference type="SMART" id="SM00965">
    <property type="entry name" value="STN"/>
    <property type="match status" value="1"/>
</dbReference>
<dbReference type="GO" id="GO:0009297">
    <property type="term" value="P:pilus assembly"/>
    <property type="evidence" value="ECO:0007669"/>
    <property type="project" value="InterPro"/>
</dbReference>
<dbReference type="PRINTS" id="PR00811">
    <property type="entry name" value="BCTERIALGSPD"/>
</dbReference>
<dbReference type="Proteomes" id="UP000484255">
    <property type="component" value="Unassembled WGS sequence"/>
</dbReference>
<feature type="compositionally biased region" description="Low complexity" evidence="4">
    <location>
        <begin position="188"/>
        <end position="203"/>
    </location>
</feature>
<evidence type="ECO:0000313" key="6">
    <source>
        <dbReference type="EMBL" id="NDY89875.1"/>
    </source>
</evidence>
<sequence length="613" mass="63681">MLLLHLLGGCAPLPMTERPEALRQDPVQTVLQTRARPLAEGTTSAAPAAVPGAGERGPGPRTAAAVPAPVPARVASATTAPPAPAAPPEPRFDLIVNQANARDVFLALVAESPQYNLMVHPDLGGQLSLTLRRVTLREALEAIREVHGYDFRFEGRRITVLPPQLQTRVFTVNYLHSQRKGRSEVRVSSGAAPTAAPGAAGSTNAMVQPESSALSTEVRADLWAELDTAVKALVGRDGGRSVIVSPHTGLIAVRAMPEELRQIEQLLRATRLAIQRQVMLDVKIVQVELSESFQSGIDWSLLKGNAALGSLGGSGQNALLANDAGLPVLPAGTVAGSALGLPGAGGGLFGLSIGTTAFQSVLGFLETQGEVQTLSSPRLATLNNQKAVLKVGTDDYFVTNVSGGTVNNNAGGGTNNSTTLPTLTLTPFFSGVALDVTPQIDEGHMITLHVHPSVSTVSERSKQVDLGALGSYKLPLASSSINETDTVVRIPDGQIVAIGGLMEQSASRQTSGLPGSSRSALGATVLGNRGNSARKKELVVLIRPSIIRSEEDWQAQTDAAWQALQQQAPTKVIRLEGAASPLAPTPPGSVPPAATPPATTTATTNTLPASARP</sequence>
<dbReference type="InterPro" id="IPR004846">
    <property type="entry name" value="T2SS/T3SS_dom"/>
</dbReference>
<keyword evidence="7" id="KW-1185">Reference proteome</keyword>
<reference evidence="6 7" key="1">
    <citation type="submission" date="2020-02" db="EMBL/GenBank/DDBJ databases">
        <title>Ideonella bacterium strain TBM-1.</title>
        <authorList>
            <person name="Chen W.-M."/>
        </authorList>
    </citation>
    <scope>NUCLEOTIDE SEQUENCE [LARGE SCALE GENOMIC DNA]</scope>
    <source>
        <strain evidence="6 7">TBM-1</strain>
    </source>
</reference>
<feature type="region of interest" description="Disordered" evidence="4">
    <location>
        <begin position="183"/>
        <end position="205"/>
    </location>
</feature>
<dbReference type="EMBL" id="JAAGOH010000001">
    <property type="protein sequence ID" value="NDY89875.1"/>
    <property type="molecule type" value="Genomic_DNA"/>
</dbReference>
<feature type="region of interest" description="Disordered" evidence="4">
    <location>
        <begin position="35"/>
        <end position="65"/>
    </location>
</feature>
<evidence type="ECO:0000256" key="4">
    <source>
        <dbReference type="SAM" id="MobiDB-lite"/>
    </source>
</evidence>
<dbReference type="GO" id="GO:0009306">
    <property type="term" value="P:protein secretion"/>
    <property type="evidence" value="ECO:0007669"/>
    <property type="project" value="InterPro"/>
</dbReference>
<dbReference type="GO" id="GO:0015627">
    <property type="term" value="C:type II protein secretion system complex"/>
    <property type="evidence" value="ECO:0007669"/>
    <property type="project" value="TreeGrafter"/>
</dbReference>
<evidence type="ECO:0000259" key="5">
    <source>
        <dbReference type="SMART" id="SM00965"/>
    </source>
</evidence>
<feature type="compositionally biased region" description="Low complexity" evidence="4">
    <location>
        <begin position="596"/>
        <end position="613"/>
    </location>
</feature>
<dbReference type="InterPro" id="IPR011662">
    <property type="entry name" value="Secretin/TonB_short_N"/>
</dbReference>
<evidence type="ECO:0000256" key="1">
    <source>
        <dbReference type="ARBA" id="ARBA00022448"/>
    </source>
</evidence>
<keyword evidence="3" id="KW-0998">Cell outer membrane</keyword>
<evidence type="ECO:0000313" key="7">
    <source>
        <dbReference type="Proteomes" id="UP000484255"/>
    </source>
</evidence>
<name>A0A7C9PEN3_9BURK</name>
<feature type="compositionally biased region" description="Pro residues" evidence="4">
    <location>
        <begin position="583"/>
        <end position="595"/>
    </location>
</feature>
<proteinExistence type="predicted"/>
<dbReference type="PANTHER" id="PTHR30332">
    <property type="entry name" value="PROBABLE GENERAL SECRETION PATHWAY PROTEIN D"/>
    <property type="match status" value="1"/>
</dbReference>
<gene>
    <name evidence="6" type="ORF">G3A44_01555</name>
</gene>
<evidence type="ECO:0000256" key="2">
    <source>
        <dbReference type="ARBA" id="ARBA00023136"/>
    </source>
</evidence>
<comment type="caution">
    <text evidence="6">The sequence shown here is derived from an EMBL/GenBank/DDBJ whole genome shotgun (WGS) entry which is preliminary data.</text>
</comment>
<dbReference type="InterPro" id="IPR011514">
    <property type="entry name" value="Secretin_N_2"/>
</dbReference>
<dbReference type="Pfam" id="PF07655">
    <property type="entry name" value="Secretin_N_2"/>
    <property type="match status" value="1"/>
</dbReference>
<dbReference type="InterPro" id="IPR050810">
    <property type="entry name" value="Bact_Secretion_Sys_Channel"/>
</dbReference>
<evidence type="ECO:0000256" key="3">
    <source>
        <dbReference type="ARBA" id="ARBA00023237"/>
    </source>
</evidence>
<dbReference type="Gene3D" id="3.30.1370.130">
    <property type="match status" value="1"/>
</dbReference>
<dbReference type="Pfam" id="PF00263">
    <property type="entry name" value="Secretin"/>
    <property type="match status" value="1"/>
</dbReference>
<keyword evidence="1" id="KW-0813">Transport</keyword>
<dbReference type="AlphaFoldDB" id="A0A7C9PEN3"/>
<dbReference type="InterPro" id="IPR001775">
    <property type="entry name" value="GspD/PilQ"/>
</dbReference>